<keyword evidence="1" id="KW-0472">Membrane</keyword>
<accession>A0ABN7NLN0</accession>
<comment type="caution">
    <text evidence="2">The sequence shown here is derived from an EMBL/GenBank/DDBJ whole genome shotgun (WGS) entry which is preliminary data.</text>
</comment>
<evidence type="ECO:0000313" key="2">
    <source>
        <dbReference type="EMBL" id="CAG2055779.1"/>
    </source>
</evidence>
<gene>
    <name evidence="2" type="ORF">TPAB3V08_LOCUS2778</name>
</gene>
<evidence type="ECO:0000313" key="3">
    <source>
        <dbReference type="Proteomes" id="UP001153148"/>
    </source>
</evidence>
<proteinExistence type="predicted"/>
<sequence length="93" mass="10581">MALMEYCLVNIVLGDNEAPKTMAEPPKPDKIFDLAAKENARLLTGQPPAPCRPTPAQRNRIRAINIDRFSRVFFPLLFAILNGTYWIMFAEFL</sequence>
<name>A0ABN7NLN0_TIMPD</name>
<dbReference type="EMBL" id="CAJPIN010002888">
    <property type="protein sequence ID" value="CAG2055779.1"/>
    <property type="molecule type" value="Genomic_DNA"/>
</dbReference>
<dbReference type="InterPro" id="IPR038050">
    <property type="entry name" value="Neuro_actylchol_rec"/>
</dbReference>
<organism evidence="2 3">
    <name type="scientific">Timema podura</name>
    <name type="common">Walking stick</name>
    <dbReference type="NCBI Taxonomy" id="61482"/>
    <lineage>
        <taxon>Eukaryota</taxon>
        <taxon>Metazoa</taxon>
        <taxon>Ecdysozoa</taxon>
        <taxon>Arthropoda</taxon>
        <taxon>Hexapoda</taxon>
        <taxon>Insecta</taxon>
        <taxon>Pterygota</taxon>
        <taxon>Neoptera</taxon>
        <taxon>Polyneoptera</taxon>
        <taxon>Phasmatodea</taxon>
        <taxon>Timematodea</taxon>
        <taxon>Timematoidea</taxon>
        <taxon>Timematidae</taxon>
        <taxon>Timema</taxon>
    </lineage>
</organism>
<protein>
    <submittedName>
        <fullName evidence="2">Uncharacterized protein</fullName>
    </submittedName>
</protein>
<feature type="transmembrane region" description="Helical" evidence="1">
    <location>
        <begin position="69"/>
        <end position="88"/>
    </location>
</feature>
<reference evidence="2" key="1">
    <citation type="submission" date="2021-03" db="EMBL/GenBank/DDBJ databases">
        <authorList>
            <person name="Tran Van P."/>
        </authorList>
    </citation>
    <scope>NUCLEOTIDE SEQUENCE</scope>
</reference>
<keyword evidence="1" id="KW-1133">Transmembrane helix</keyword>
<evidence type="ECO:0000256" key="1">
    <source>
        <dbReference type="SAM" id="Phobius"/>
    </source>
</evidence>
<dbReference type="Gene3D" id="1.20.58.390">
    <property type="entry name" value="Neurotransmitter-gated ion-channel transmembrane domain"/>
    <property type="match status" value="1"/>
</dbReference>
<keyword evidence="1" id="KW-0812">Transmembrane</keyword>
<dbReference type="SUPFAM" id="SSF90112">
    <property type="entry name" value="Neurotransmitter-gated ion-channel transmembrane pore"/>
    <property type="match status" value="1"/>
</dbReference>
<keyword evidence="3" id="KW-1185">Reference proteome</keyword>
<dbReference type="Proteomes" id="UP001153148">
    <property type="component" value="Unassembled WGS sequence"/>
</dbReference>
<dbReference type="InterPro" id="IPR036719">
    <property type="entry name" value="Neuro-gated_channel_TM_sf"/>
</dbReference>